<reference evidence="2 3" key="1">
    <citation type="submission" date="2018-03" db="EMBL/GenBank/DDBJ databases">
        <authorList>
            <person name="Gully D."/>
        </authorList>
    </citation>
    <scope>NUCLEOTIDE SEQUENCE [LARGE SCALE GENOMIC DNA]</scope>
    <source>
        <strain evidence="2">ORS3257</strain>
    </source>
</reference>
<dbReference type="Pfam" id="PF13527">
    <property type="entry name" value="Acetyltransf_9"/>
    <property type="match status" value="1"/>
</dbReference>
<dbReference type="KEGG" id="bvz:BRAD3257_0984"/>
<protein>
    <recommendedName>
        <fullName evidence="1">N-acetyltransferase domain-containing protein</fullName>
    </recommendedName>
</protein>
<proteinExistence type="predicted"/>
<organism evidence="2 3">
    <name type="scientific">Bradyrhizobium vignae</name>
    <dbReference type="NCBI Taxonomy" id="1549949"/>
    <lineage>
        <taxon>Bacteria</taxon>
        <taxon>Pseudomonadati</taxon>
        <taxon>Pseudomonadota</taxon>
        <taxon>Alphaproteobacteria</taxon>
        <taxon>Hyphomicrobiales</taxon>
        <taxon>Nitrobacteraceae</taxon>
        <taxon>Bradyrhizobium</taxon>
    </lineage>
</organism>
<dbReference type="GO" id="GO:0016747">
    <property type="term" value="F:acyltransferase activity, transferring groups other than amino-acyl groups"/>
    <property type="evidence" value="ECO:0007669"/>
    <property type="project" value="InterPro"/>
</dbReference>
<dbReference type="SUPFAM" id="SSF55729">
    <property type="entry name" value="Acyl-CoA N-acyltransferases (Nat)"/>
    <property type="match status" value="1"/>
</dbReference>
<evidence type="ECO:0000259" key="1">
    <source>
        <dbReference type="PROSITE" id="PS51186"/>
    </source>
</evidence>
<evidence type="ECO:0000313" key="2">
    <source>
        <dbReference type="EMBL" id="SPP92128.1"/>
    </source>
</evidence>
<dbReference type="CDD" id="cd04301">
    <property type="entry name" value="NAT_SF"/>
    <property type="match status" value="1"/>
</dbReference>
<accession>A0A2U3PSM9</accession>
<dbReference type="InterPro" id="IPR000182">
    <property type="entry name" value="GNAT_dom"/>
</dbReference>
<dbReference type="InterPro" id="IPR016181">
    <property type="entry name" value="Acyl_CoA_acyltransferase"/>
</dbReference>
<evidence type="ECO:0000313" key="3">
    <source>
        <dbReference type="Proteomes" id="UP000246085"/>
    </source>
</evidence>
<dbReference type="Gene3D" id="3.40.630.30">
    <property type="match status" value="1"/>
</dbReference>
<dbReference type="Proteomes" id="UP000246085">
    <property type="component" value="Chromosome BRAD3257"/>
</dbReference>
<dbReference type="EMBL" id="LS398110">
    <property type="protein sequence ID" value="SPP92128.1"/>
    <property type="molecule type" value="Genomic_DNA"/>
</dbReference>
<name>A0A2U3PSM9_9BRAD</name>
<dbReference type="PROSITE" id="PS51186">
    <property type="entry name" value="GNAT"/>
    <property type="match status" value="1"/>
</dbReference>
<dbReference type="AlphaFoldDB" id="A0A2U3PSM9"/>
<feature type="domain" description="N-acetyltransferase" evidence="1">
    <location>
        <begin position="7"/>
        <end position="161"/>
    </location>
</feature>
<gene>
    <name evidence="2" type="ORF">BRAD3257_0984</name>
</gene>
<sequence>MKDDMSIEIDILNGDASWPIAKPLLSAVWGQDAAEKPAWSHVKWANADLRVLIETPEDGLVCHVGIYFRTVTWNGQKVHIGGIGGVCTREDQRGRGYATTALEAAVHTIRANEAVRFALLFCEPHNAAFYAARSWLPFNGEVYCEQPEGRIRFTYMAPYVFHIVRAPTLGTIDLCGLPW</sequence>